<organism evidence="11 12">
    <name type="scientific">Patiria miniata</name>
    <name type="common">Bat star</name>
    <name type="synonym">Asterina miniata</name>
    <dbReference type="NCBI Taxonomy" id="46514"/>
    <lineage>
        <taxon>Eukaryota</taxon>
        <taxon>Metazoa</taxon>
        <taxon>Echinodermata</taxon>
        <taxon>Eleutherozoa</taxon>
        <taxon>Asterozoa</taxon>
        <taxon>Asteroidea</taxon>
        <taxon>Valvatacea</taxon>
        <taxon>Valvatida</taxon>
        <taxon>Asterinidae</taxon>
        <taxon>Patiria</taxon>
    </lineage>
</organism>
<dbReference type="PROSITE" id="PS50262">
    <property type="entry name" value="G_PROTEIN_RECEP_F1_2"/>
    <property type="match status" value="1"/>
</dbReference>
<evidence type="ECO:0000259" key="10">
    <source>
        <dbReference type="PROSITE" id="PS50262"/>
    </source>
</evidence>
<dbReference type="PANTHER" id="PTHR24228">
    <property type="entry name" value="B2 BRADYKININ RECEPTOR/ANGIOTENSIN II RECEPTOR"/>
    <property type="match status" value="1"/>
</dbReference>
<dbReference type="SUPFAM" id="SSF81321">
    <property type="entry name" value="Family A G protein-coupled receptor-like"/>
    <property type="match status" value="1"/>
</dbReference>
<feature type="domain" description="G-protein coupled receptors family 1 profile" evidence="10">
    <location>
        <begin position="118"/>
        <end position="406"/>
    </location>
</feature>
<evidence type="ECO:0000256" key="9">
    <source>
        <dbReference type="SAM" id="Phobius"/>
    </source>
</evidence>
<keyword evidence="12" id="KW-1185">Reference proteome</keyword>
<evidence type="ECO:0000256" key="6">
    <source>
        <dbReference type="ARBA" id="ARBA00023136"/>
    </source>
</evidence>
<feature type="transmembrane region" description="Helical" evidence="9">
    <location>
        <begin position="220"/>
        <end position="241"/>
    </location>
</feature>
<keyword evidence="7" id="KW-0675">Receptor</keyword>
<name>A0A913ZJU5_PATMI</name>
<dbReference type="CDD" id="cd00637">
    <property type="entry name" value="7tm_classA_rhodopsin-like"/>
    <property type="match status" value="1"/>
</dbReference>
<evidence type="ECO:0000313" key="11">
    <source>
        <dbReference type="EnsemblMetazoa" id="XP_038052092.1"/>
    </source>
</evidence>
<dbReference type="PANTHER" id="PTHR24228:SF72">
    <property type="entry name" value="G-PROTEIN COUPLED RECEPTORS FAMILY 1 PROFILE DOMAIN-CONTAINING PROTEIN"/>
    <property type="match status" value="1"/>
</dbReference>
<dbReference type="AlphaFoldDB" id="A0A913ZJU5"/>
<dbReference type="Pfam" id="PF00001">
    <property type="entry name" value="7tm_1"/>
    <property type="match status" value="1"/>
</dbReference>
<dbReference type="Proteomes" id="UP000887568">
    <property type="component" value="Unplaced"/>
</dbReference>
<feature type="transmembrane region" description="Helical" evidence="9">
    <location>
        <begin position="139"/>
        <end position="157"/>
    </location>
</feature>
<feature type="transmembrane region" description="Helical" evidence="9">
    <location>
        <begin position="361"/>
        <end position="381"/>
    </location>
</feature>
<dbReference type="OMA" id="KMACIVA"/>
<keyword evidence="6 9" id="KW-0472">Membrane</keyword>
<dbReference type="PRINTS" id="PR00237">
    <property type="entry name" value="GPCRRHODOPSN"/>
</dbReference>
<feature type="transmembrane region" description="Helical" evidence="9">
    <location>
        <begin position="387"/>
        <end position="408"/>
    </location>
</feature>
<proteinExistence type="predicted"/>
<sequence length="447" mass="50245">MLPETQQYTKVPLRNLLLLEFGRDIYELLHQFDASRSTENPTQLYKIGYRRPDRAEPNNVCNTLPNPDHLNSTMAQNFEDQNVTTTSTSEPTSELHPYGVLVFAACAWVIVAVLGITGNTMVILAAILSKHVRTTTNVLVVNLSVADLWTCLSLPWSSVALLSNGTWPLASEIPCQIAAFMWHTGLGVSLYNLAFIALNRLVKITCPLATYNRIFSPRKMACIVALSWLIPIFVIIFPLTIGVGSLGLDLRDDTCTDDDLHPRADDYNLAQTIGFYPIPMTTVVVSYLVIYIHVRRHFSKQLSKTHNKDTATDAVQPNATSMTSISTTGTSAEILEEREERKGAARKRKISRQQLQITKNLFWVFCAFTLCISPYYISLFFANSDVLALYGATILICNSCVNPIIYGVKHPQFKKVLRPMLWCKWKKIPQPSETLQAILSIRQRENT</sequence>
<dbReference type="Gene3D" id="1.20.1070.10">
    <property type="entry name" value="Rhodopsin 7-helix transmembrane proteins"/>
    <property type="match status" value="1"/>
</dbReference>
<reference evidence="11" key="1">
    <citation type="submission" date="2022-11" db="UniProtKB">
        <authorList>
            <consortium name="EnsemblMetazoa"/>
        </authorList>
    </citation>
    <scope>IDENTIFICATION</scope>
</reference>
<dbReference type="GO" id="GO:0004930">
    <property type="term" value="F:G protein-coupled receptor activity"/>
    <property type="evidence" value="ECO:0007669"/>
    <property type="project" value="UniProtKB-KW"/>
</dbReference>
<evidence type="ECO:0000256" key="8">
    <source>
        <dbReference type="ARBA" id="ARBA00023224"/>
    </source>
</evidence>
<evidence type="ECO:0000256" key="4">
    <source>
        <dbReference type="ARBA" id="ARBA00022989"/>
    </source>
</evidence>
<keyword evidence="5" id="KW-0297">G-protein coupled receptor</keyword>
<dbReference type="GO" id="GO:0005886">
    <property type="term" value="C:plasma membrane"/>
    <property type="evidence" value="ECO:0007669"/>
    <property type="project" value="UniProtKB-SubCell"/>
</dbReference>
<accession>A0A913ZJU5</accession>
<dbReference type="RefSeq" id="XP_038052092.1">
    <property type="nucleotide sequence ID" value="XM_038196164.1"/>
</dbReference>
<keyword evidence="2" id="KW-1003">Cell membrane</keyword>
<evidence type="ECO:0000256" key="5">
    <source>
        <dbReference type="ARBA" id="ARBA00023040"/>
    </source>
</evidence>
<evidence type="ECO:0000256" key="1">
    <source>
        <dbReference type="ARBA" id="ARBA00004651"/>
    </source>
</evidence>
<protein>
    <recommendedName>
        <fullName evidence="10">G-protein coupled receptors family 1 profile domain-containing protein</fullName>
    </recommendedName>
</protein>
<feature type="transmembrane region" description="Helical" evidence="9">
    <location>
        <begin position="273"/>
        <end position="294"/>
    </location>
</feature>
<evidence type="ECO:0000313" key="12">
    <source>
        <dbReference type="Proteomes" id="UP000887568"/>
    </source>
</evidence>
<keyword evidence="4 9" id="KW-1133">Transmembrane helix</keyword>
<evidence type="ECO:0000256" key="2">
    <source>
        <dbReference type="ARBA" id="ARBA00022475"/>
    </source>
</evidence>
<feature type="transmembrane region" description="Helical" evidence="9">
    <location>
        <begin position="177"/>
        <end position="199"/>
    </location>
</feature>
<dbReference type="OrthoDB" id="6503655at2759"/>
<dbReference type="EnsemblMetazoa" id="XM_038196164.1">
    <property type="protein sequence ID" value="XP_038052092.1"/>
    <property type="gene ID" value="LOC119724851"/>
</dbReference>
<dbReference type="InterPro" id="IPR017452">
    <property type="entry name" value="GPCR_Rhodpsn_7TM"/>
</dbReference>
<evidence type="ECO:0000256" key="3">
    <source>
        <dbReference type="ARBA" id="ARBA00022692"/>
    </source>
</evidence>
<dbReference type="InterPro" id="IPR000276">
    <property type="entry name" value="GPCR_Rhodpsn"/>
</dbReference>
<keyword evidence="3 9" id="KW-0812">Transmembrane</keyword>
<comment type="subcellular location">
    <subcellularLocation>
        <location evidence="1">Cell membrane</location>
        <topology evidence="1">Multi-pass membrane protein</topology>
    </subcellularLocation>
</comment>
<dbReference type="GeneID" id="119724851"/>
<evidence type="ECO:0000256" key="7">
    <source>
        <dbReference type="ARBA" id="ARBA00023170"/>
    </source>
</evidence>
<keyword evidence="8" id="KW-0807">Transducer</keyword>
<feature type="transmembrane region" description="Helical" evidence="9">
    <location>
        <begin position="98"/>
        <end position="127"/>
    </location>
</feature>